<organism evidence="2 3">
    <name type="scientific">Cyphomyrmex costatus</name>
    <dbReference type="NCBI Taxonomy" id="456900"/>
    <lineage>
        <taxon>Eukaryota</taxon>
        <taxon>Metazoa</taxon>
        <taxon>Ecdysozoa</taxon>
        <taxon>Arthropoda</taxon>
        <taxon>Hexapoda</taxon>
        <taxon>Insecta</taxon>
        <taxon>Pterygota</taxon>
        <taxon>Neoptera</taxon>
        <taxon>Endopterygota</taxon>
        <taxon>Hymenoptera</taxon>
        <taxon>Apocrita</taxon>
        <taxon>Aculeata</taxon>
        <taxon>Formicoidea</taxon>
        <taxon>Formicidae</taxon>
        <taxon>Myrmicinae</taxon>
        <taxon>Cyphomyrmex</taxon>
    </lineage>
</organism>
<feature type="compositionally biased region" description="Polar residues" evidence="1">
    <location>
        <begin position="79"/>
        <end position="91"/>
    </location>
</feature>
<evidence type="ECO:0000313" key="3">
    <source>
        <dbReference type="Proteomes" id="UP000078542"/>
    </source>
</evidence>
<feature type="region of interest" description="Disordered" evidence="1">
    <location>
        <begin position="33"/>
        <end position="55"/>
    </location>
</feature>
<reference evidence="2 3" key="1">
    <citation type="submission" date="2016-03" db="EMBL/GenBank/DDBJ databases">
        <title>Cyphomyrmex costatus WGS genome.</title>
        <authorList>
            <person name="Nygaard S."/>
            <person name="Hu H."/>
            <person name="Boomsma J."/>
            <person name="Zhang G."/>
        </authorList>
    </citation>
    <scope>NUCLEOTIDE SEQUENCE [LARGE SCALE GENOMIC DNA]</scope>
    <source>
        <strain evidence="2">MS0001</strain>
        <tissue evidence="2">Whole body</tissue>
    </source>
</reference>
<accession>A0A195C9I0</accession>
<name>A0A195C9I0_9HYME</name>
<feature type="compositionally biased region" description="Basic and acidic residues" evidence="1">
    <location>
        <begin position="45"/>
        <end position="55"/>
    </location>
</feature>
<dbReference type="EMBL" id="KQ978068">
    <property type="protein sequence ID" value="KYM97519.1"/>
    <property type="molecule type" value="Genomic_DNA"/>
</dbReference>
<proteinExistence type="predicted"/>
<protein>
    <submittedName>
        <fullName evidence="2">Uncharacterized protein</fullName>
    </submittedName>
</protein>
<keyword evidence="3" id="KW-1185">Reference proteome</keyword>
<sequence length="104" mass="11439">MRDVISGEYLPLTIEQFCNILPGDGDEMVAPSQAINRENSPIRPVRGEKGADSRHRNGLVITLEKSTHKLNLVRAITPDSRTSPSALSYNSGGHGRLSWNRVQS</sequence>
<feature type="region of interest" description="Disordered" evidence="1">
    <location>
        <begin position="79"/>
        <end position="104"/>
    </location>
</feature>
<evidence type="ECO:0000256" key="1">
    <source>
        <dbReference type="SAM" id="MobiDB-lite"/>
    </source>
</evidence>
<dbReference type="AlphaFoldDB" id="A0A195C9I0"/>
<dbReference type="Proteomes" id="UP000078542">
    <property type="component" value="Unassembled WGS sequence"/>
</dbReference>
<gene>
    <name evidence="2" type="ORF">ALC62_11813</name>
</gene>
<evidence type="ECO:0000313" key="2">
    <source>
        <dbReference type="EMBL" id="KYM97519.1"/>
    </source>
</evidence>